<name>A0A4R6P4J8_NOCIG</name>
<dbReference type="EMBL" id="SNXK01000007">
    <property type="protein sequence ID" value="TDP31940.1"/>
    <property type="molecule type" value="Genomic_DNA"/>
</dbReference>
<dbReference type="Gene3D" id="1.10.357.10">
    <property type="entry name" value="Tetracycline Repressor, domain 2"/>
    <property type="match status" value="1"/>
</dbReference>
<evidence type="ECO:0000313" key="2">
    <source>
        <dbReference type="Proteomes" id="UP000295087"/>
    </source>
</evidence>
<proteinExistence type="predicted"/>
<accession>A0A4R6P4J8</accession>
<sequence>MSIGLVQHHFGTKAGLVAAVDEYVLRVVATAVASRPLPPPPEDSLGELGHRVTSIMTDHPEVVDYIAHAFIEGDTIGTTVFDGLVSISSAQWNQFDEQGLLRPDVDRTWASLHPLILVIGTAVLRKQIGRHLPEPLTAPAQLHRWDDAVAQLLHGGLFADPSPPTVDPAQRVD</sequence>
<keyword evidence="2" id="KW-1185">Reference proteome</keyword>
<dbReference type="Proteomes" id="UP000295087">
    <property type="component" value="Unassembled WGS sequence"/>
</dbReference>
<reference evidence="1 2" key="1">
    <citation type="submission" date="2019-03" db="EMBL/GenBank/DDBJ databases">
        <title>Genomic Encyclopedia of Type Strains, Phase IV (KMG-IV): sequencing the most valuable type-strain genomes for metagenomic binning, comparative biology and taxonomic classification.</title>
        <authorList>
            <person name="Goeker M."/>
        </authorList>
    </citation>
    <scope>NUCLEOTIDE SEQUENCE [LARGE SCALE GENOMIC DNA]</scope>
    <source>
        <strain evidence="1 2">DSM 44496</strain>
    </source>
</reference>
<gene>
    <name evidence="1" type="ORF">DFR75_107165</name>
</gene>
<organism evidence="1 2">
    <name type="scientific">Nocardia ignorata</name>
    <dbReference type="NCBI Taxonomy" id="145285"/>
    <lineage>
        <taxon>Bacteria</taxon>
        <taxon>Bacillati</taxon>
        <taxon>Actinomycetota</taxon>
        <taxon>Actinomycetes</taxon>
        <taxon>Mycobacteriales</taxon>
        <taxon>Nocardiaceae</taxon>
        <taxon>Nocardia</taxon>
    </lineage>
</organism>
<dbReference type="AlphaFoldDB" id="A0A4R6P4J8"/>
<protein>
    <submittedName>
        <fullName evidence="1">TetR family transcriptional regulator</fullName>
    </submittedName>
</protein>
<comment type="caution">
    <text evidence="1">The sequence shown here is derived from an EMBL/GenBank/DDBJ whole genome shotgun (WGS) entry which is preliminary data.</text>
</comment>
<evidence type="ECO:0000313" key="1">
    <source>
        <dbReference type="EMBL" id="TDP31940.1"/>
    </source>
</evidence>